<dbReference type="EMBL" id="LT670818">
    <property type="protein sequence ID" value="SHH71685.1"/>
    <property type="molecule type" value="Genomic_DNA"/>
</dbReference>
<proteinExistence type="predicted"/>
<name>A0A1M5V8Y2_9BRAD</name>
<organism evidence="1 2">
    <name type="scientific">Bradyrhizobium erythrophlei</name>
    <dbReference type="NCBI Taxonomy" id="1437360"/>
    <lineage>
        <taxon>Bacteria</taxon>
        <taxon>Pseudomonadati</taxon>
        <taxon>Pseudomonadota</taxon>
        <taxon>Alphaproteobacteria</taxon>
        <taxon>Hyphomicrobiales</taxon>
        <taxon>Nitrobacteraceae</taxon>
        <taxon>Bradyrhizobium</taxon>
    </lineage>
</organism>
<dbReference type="AlphaFoldDB" id="A0A1M5V8Y2"/>
<dbReference type="Proteomes" id="UP000190675">
    <property type="component" value="Chromosome I"/>
</dbReference>
<protein>
    <submittedName>
        <fullName evidence="1">Uncharacterized protein</fullName>
    </submittedName>
</protein>
<evidence type="ECO:0000313" key="2">
    <source>
        <dbReference type="Proteomes" id="UP000190675"/>
    </source>
</evidence>
<accession>A0A1M5V8Y2</accession>
<gene>
    <name evidence="1" type="ORF">SAMN05444169_9013</name>
</gene>
<sequence length="198" mass="21981">MSFPSAVTEDELVLNQALDIVMRCFDLPHDEELYAGMEAVAGEAIMAEWRRGVRNQAVLANKAIAEVEKHHPLGSKLCQVPQTVAPQEENVQADWRKEQEQPMKLNSAQVKQTLSQFDAEVLPDDHPAVTQLNNLFGNHTFFLDGTGLKVLEPTETPDMEAQTGEVVSLADWSDATLTSLKPHEPELTGVVIVLEFKH</sequence>
<evidence type="ECO:0000313" key="1">
    <source>
        <dbReference type="EMBL" id="SHH71685.1"/>
    </source>
</evidence>
<reference evidence="1 2" key="1">
    <citation type="submission" date="2016-11" db="EMBL/GenBank/DDBJ databases">
        <authorList>
            <person name="Jaros S."/>
            <person name="Januszkiewicz K."/>
            <person name="Wedrychowicz H."/>
        </authorList>
    </citation>
    <scope>NUCLEOTIDE SEQUENCE [LARGE SCALE GENOMIC DNA]</scope>
    <source>
        <strain evidence="1 2">GAS242</strain>
    </source>
</reference>